<dbReference type="GO" id="GO:0004674">
    <property type="term" value="F:protein serine/threonine kinase activity"/>
    <property type="evidence" value="ECO:0007669"/>
    <property type="project" value="TreeGrafter"/>
</dbReference>
<comment type="caution">
    <text evidence="5">The sequence shown here is derived from an EMBL/GenBank/DDBJ whole genome shotgun (WGS) entry which is preliminary data.</text>
</comment>
<dbReference type="AlphaFoldDB" id="A0A315E7W2"/>
<dbReference type="GO" id="GO:0005829">
    <property type="term" value="C:cytosol"/>
    <property type="evidence" value="ECO:0007669"/>
    <property type="project" value="TreeGrafter"/>
</dbReference>
<evidence type="ECO:0000259" key="4">
    <source>
        <dbReference type="Pfam" id="PF07804"/>
    </source>
</evidence>
<comment type="similarity">
    <text evidence="1">Belongs to the HipA Ser/Thr kinase family.</text>
</comment>
<dbReference type="Pfam" id="PF07804">
    <property type="entry name" value="HipA_C"/>
    <property type="match status" value="1"/>
</dbReference>
<evidence type="ECO:0000256" key="3">
    <source>
        <dbReference type="ARBA" id="ARBA00022777"/>
    </source>
</evidence>
<dbReference type="PANTHER" id="PTHR37419:SF8">
    <property type="entry name" value="TOXIN YJJJ"/>
    <property type="match status" value="1"/>
</dbReference>
<dbReference type="Proteomes" id="UP000250790">
    <property type="component" value="Unassembled WGS sequence"/>
</dbReference>
<dbReference type="InterPro" id="IPR052028">
    <property type="entry name" value="HipA_Ser/Thr_kinase"/>
</dbReference>
<gene>
    <name evidence="5" type="ORF">B9Z37_13200</name>
</gene>
<dbReference type="OrthoDB" id="8555656at2"/>
<keyword evidence="3" id="KW-0418">Kinase</keyword>
<evidence type="ECO:0000256" key="2">
    <source>
        <dbReference type="ARBA" id="ARBA00022679"/>
    </source>
</evidence>
<reference evidence="5 6" key="1">
    <citation type="submission" date="2017-04" db="EMBL/GenBank/DDBJ databases">
        <title>Unexpected and diverse lifestyles within the genus Limnohabitans.</title>
        <authorList>
            <person name="Kasalicky V."/>
            <person name="Mehrshad M."/>
            <person name="Andrei S.-A."/>
            <person name="Salcher M."/>
            <person name="Kratochvilova H."/>
            <person name="Simek K."/>
            <person name="Ghai R."/>
        </authorList>
    </citation>
    <scope>NUCLEOTIDE SEQUENCE [LARGE SCALE GENOMIC DNA]</scope>
    <source>
        <strain evidence="5 6">II-B4</strain>
    </source>
</reference>
<keyword evidence="6" id="KW-1185">Reference proteome</keyword>
<proteinExistence type="inferred from homology"/>
<keyword evidence="2" id="KW-0808">Transferase</keyword>
<accession>A0A315E7W2</accession>
<evidence type="ECO:0000313" key="6">
    <source>
        <dbReference type="Proteomes" id="UP000250790"/>
    </source>
</evidence>
<dbReference type="Gene3D" id="1.10.1070.20">
    <property type="match status" value="1"/>
</dbReference>
<evidence type="ECO:0000313" key="5">
    <source>
        <dbReference type="EMBL" id="PUE52024.1"/>
    </source>
</evidence>
<name>A0A315E7W2_9BURK</name>
<sequence length="447" mass="48388">MNDANLPLQTAVHQLLARTPELTAAQLQVATGKSQPSISLALKALGLGQPNGAVHRLGAARSSRYALTQSIQGLPARHALLCNGPDGVPQHFGELTYLSGDRVHVRSGTHEWLTQGGLPWFLTPLQPQGFLGRELARLRPDFPADPERWSLAQLLYFVVNHVRDPSGAFGVDGPALSVPGAVRSEAPTLADACDRLAAQAGISLPAGSSAAGEQPKFLLREPDGTRWIVKFSPPRGTPFGERWHALLHLEKLALDVLQGHGVACADTRMVETATRTFLLSKRFDRSALFGYRHLVAAAAVHDHFVRAPRQHWVGTCRALQGQALLSPQGVDTAAQAFLFGQFIGNTDMHFGNLSFFVDNVARPRFEVAPIYDMLPMMWRPSIHSGSLDADPLRQPPVLAGFAAQADAARDWAVDYWQRAAVMDTLGSALQAVCGGNAQRLKTRFAGL</sequence>
<dbReference type="PANTHER" id="PTHR37419">
    <property type="entry name" value="SERINE/THREONINE-PROTEIN KINASE TOXIN HIPA"/>
    <property type="match status" value="1"/>
</dbReference>
<dbReference type="InterPro" id="IPR012893">
    <property type="entry name" value="HipA-like_C"/>
</dbReference>
<organism evidence="5 6">
    <name type="scientific">Limnohabitans parvus II-B4</name>
    <dbReference type="NCBI Taxonomy" id="1293052"/>
    <lineage>
        <taxon>Bacteria</taxon>
        <taxon>Pseudomonadati</taxon>
        <taxon>Pseudomonadota</taxon>
        <taxon>Betaproteobacteria</taxon>
        <taxon>Burkholderiales</taxon>
        <taxon>Comamonadaceae</taxon>
        <taxon>Limnohabitans</taxon>
    </lineage>
</organism>
<evidence type="ECO:0000256" key="1">
    <source>
        <dbReference type="ARBA" id="ARBA00010164"/>
    </source>
</evidence>
<feature type="domain" description="HipA-like C-terminal" evidence="4">
    <location>
        <begin position="208"/>
        <end position="387"/>
    </location>
</feature>
<protein>
    <recommendedName>
        <fullName evidence="4">HipA-like C-terminal domain-containing protein</fullName>
    </recommendedName>
</protein>
<dbReference type="EMBL" id="NESN01000005">
    <property type="protein sequence ID" value="PUE52024.1"/>
    <property type="molecule type" value="Genomic_DNA"/>
</dbReference>